<proteinExistence type="predicted"/>
<gene>
    <name evidence="1" type="ORF">PGTUg99_006130</name>
</gene>
<organism evidence="1 2">
    <name type="scientific">Puccinia graminis f. sp. tritici</name>
    <dbReference type="NCBI Taxonomy" id="56615"/>
    <lineage>
        <taxon>Eukaryota</taxon>
        <taxon>Fungi</taxon>
        <taxon>Dikarya</taxon>
        <taxon>Basidiomycota</taxon>
        <taxon>Pucciniomycotina</taxon>
        <taxon>Pucciniomycetes</taxon>
        <taxon>Pucciniales</taxon>
        <taxon>Pucciniaceae</taxon>
        <taxon>Puccinia</taxon>
    </lineage>
</organism>
<name>A0A5B0Q1S2_PUCGR</name>
<comment type="caution">
    <text evidence="1">The sequence shown here is derived from an EMBL/GenBank/DDBJ whole genome shotgun (WGS) entry which is preliminary data.</text>
</comment>
<dbReference type="EMBL" id="VDEP01000308">
    <property type="protein sequence ID" value="KAA1106914.1"/>
    <property type="molecule type" value="Genomic_DNA"/>
</dbReference>
<protein>
    <submittedName>
        <fullName evidence="1">Uncharacterized protein</fullName>
    </submittedName>
</protein>
<dbReference type="AlphaFoldDB" id="A0A5B0Q1S2"/>
<evidence type="ECO:0000313" key="2">
    <source>
        <dbReference type="Proteomes" id="UP000325313"/>
    </source>
</evidence>
<evidence type="ECO:0000313" key="1">
    <source>
        <dbReference type="EMBL" id="KAA1106914.1"/>
    </source>
</evidence>
<sequence>MFIQEVFENRLQSYRPNRLQPTLPNLEFERIYGVRLSIVFEADLITPEIIPSTSSHSDREDHTIQGIGQVKVIEFAHSVKHDEQRTEVDLASWMVVCALWYHTVKLALIDLLHLTTSLETNQLSQQ</sequence>
<dbReference type="Proteomes" id="UP000325313">
    <property type="component" value="Unassembled WGS sequence"/>
</dbReference>
<reference evidence="1 2" key="1">
    <citation type="submission" date="2019-05" db="EMBL/GenBank/DDBJ databases">
        <title>Emergence of the Ug99 lineage of the wheat stem rust pathogen through somatic hybridization.</title>
        <authorList>
            <person name="Li F."/>
            <person name="Upadhyaya N.M."/>
            <person name="Sperschneider J."/>
            <person name="Matny O."/>
            <person name="Nguyen-Phuc H."/>
            <person name="Mago R."/>
            <person name="Raley C."/>
            <person name="Miller M.E."/>
            <person name="Silverstein K.A.T."/>
            <person name="Henningsen E."/>
            <person name="Hirsch C.D."/>
            <person name="Visser B."/>
            <person name="Pretorius Z.A."/>
            <person name="Steffenson B.J."/>
            <person name="Schwessinger B."/>
            <person name="Dodds P.N."/>
            <person name="Figueroa M."/>
        </authorList>
    </citation>
    <scope>NUCLEOTIDE SEQUENCE [LARGE SCALE GENOMIC DNA]</scope>
    <source>
        <strain evidence="1 2">Ug99</strain>
    </source>
</reference>
<accession>A0A5B0Q1S2</accession>